<reference evidence="12" key="2">
    <citation type="submission" date="2023-06" db="EMBL/GenBank/DDBJ databases">
        <authorList>
            <consortium name="Lawrence Berkeley National Laboratory"/>
            <person name="Haridas S."/>
            <person name="Hensen N."/>
            <person name="Bonometti L."/>
            <person name="Westerberg I."/>
            <person name="Brannstrom I.O."/>
            <person name="Guillou S."/>
            <person name="Cros-Aarteil S."/>
            <person name="Calhoun S."/>
            <person name="Kuo A."/>
            <person name="Mondo S."/>
            <person name="Pangilinan J."/>
            <person name="Riley R."/>
            <person name="Labutti K."/>
            <person name="Andreopoulos B."/>
            <person name="Lipzen A."/>
            <person name="Chen C."/>
            <person name="Yanf M."/>
            <person name="Daum C."/>
            <person name="Ng V."/>
            <person name="Clum A."/>
            <person name="Steindorff A."/>
            <person name="Ohm R."/>
            <person name="Martin F."/>
            <person name="Silar P."/>
            <person name="Natvig D."/>
            <person name="Lalanne C."/>
            <person name="Gautier V."/>
            <person name="Ament-Velasquez S.L."/>
            <person name="Kruys A."/>
            <person name="Hutchinson M.I."/>
            <person name="Powell A.J."/>
            <person name="Barry K."/>
            <person name="Miller A.N."/>
            <person name="Grigoriev I.V."/>
            <person name="Debuchy R."/>
            <person name="Gladieux P."/>
            <person name="Thoren M.H."/>
            <person name="Johannesson H."/>
        </authorList>
    </citation>
    <scope>NUCLEOTIDE SEQUENCE</scope>
    <source>
        <strain evidence="12">CBS 118394</strain>
    </source>
</reference>
<reference evidence="12" key="1">
    <citation type="journal article" date="2023" name="Mol. Phylogenet. Evol.">
        <title>Genome-scale phylogeny and comparative genomics of the fungal order Sordariales.</title>
        <authorList>
            <person name="Hensen N."/>
            <person name="Bonometti L."/>
            <person name="Westerberg I."/>
            <person name="Brannstrom I.O."/>
            <person name="Guillou S."/>
            <person name="Cros-Aarteil S."/>
            <person name="Calhoun S."/>
            <person name="Haridas S."/>
            <person name="Kuo A."/>
            <person name="Mondo S."/>
            <person name="Pangilinan J."/>
            <person name="Riley R."/>
            <person name="LaButti K."/>
            <person name="Andreopoulos B."/>
            <person name="Lipzen A."/>
            <person name="Chen C."/>
            <person name="Yan M."/>
            <person name="Daum C."/>
            <person name="Ng V."/>
            <person name="Clum A."/>
            <person name="Steindorff A."/>
            <person name="Ohm R.A."/>
            <person name="Martin F."/>
            <person name="Silar P."/>
            <person name="Natvig D.O."/>
            <person name="Lalanne C."/>
            <person name="Gautier V."/>
            <person name="Ament-Velasquez S.L."/>
            <person name="Kruys A."/>
            <person name="Hutchinson M.I."/>
            <person name="Powell A.J."/>
            <person name="Barry K."/>
            <person name="Miller A.N."/>
            <person name="Grigoriev I.V."/>
            <person name="Debuchy R."/>
            <person name="Gladieux P."/>
            <person name="Hiltunen Thoren M."/>
            <person name="Johannesson H."/>
        </authorList>
    </citation>
    <scope>NUCLEOTIDE SEQUENCE</scope>
    <source>
        <strain evidence="12">CBS 118394</strain>
    </source>
</reference>
<keyword evidence="7 9" id="KW-1015">Disulfide bond</keyword>
<keyword evidence="13" id="KW-1185">Reference proteome</keyword>
<comment type="caution">
    <text evidence="9">Lacks conserved residue(s) required for the propagation of feature annotation.</text>
</comment>
<comment type="similarity">
    <text evidence="3">Belongs to the RBT5 family.</text>
</comment>
<comment type="subcellular location">
    <subcellularLocation>
        <location evidence="1">Membrane</location>
        <topology evidence="1">Lipid-anchor</topology>
        <topology evidence="1">GPI-anchor</topology>
    </subcellularLocation>
    <subcellularLocation>
        <location evidence="2">Secreted</location>
    </subcellularLocation>
</comment>
<dbReference type="Pfam" id="PF05730">
    <property type="entry name" value="CFEM"/>
    <property type="match status" value="2"/>
</dbReference>
<feature type="region of interest" description="Disordered" evidence="10">
    <location>
        <begin position="94"/>
        <end position="113"/>
    </location>
</feature>
<dbReference type="SMART" id="SM00747">
    <property type="entry name" value="CFEM"/>
    <property type="match status" value="2"/>
</dbReference>
<evidence type="ECO:0000256" key="2">
    <source>
        <dbReference type="ARBA" id="ARBA00004613"/>
    </source>
</evidence>
<evidence type="ECO:0000256" key="10">
    <source>
        <dbReference type="SAM" id="MobiDB-lite"/>
    </source>
</evidence>
<feature type="compositionally biased region" description="Low complexity" evidence="10">
    <location>
        <begin position="94"/>
        <end position="108"/>
    </location>
</feature>
<feature type="non-terminal residue" evidence="12">
    <location>
        <position position="1"/>
    </location>
</feature>
<evidence type="ECO:0000256" key="5">
    <source>
        <dbReference type="ARBA" id="ARBA00022622"/>
    </source>
</evidence>
<feature type="domain" description="CFEM" evidence="11">
    <location>
        <begin position="1"/>
        <end position="96"/>
    </location>
</feature>
<dbReference type="EMBL" id="JAUEDM010000001">
    <property type="protein sequence ID" value="KAK3331409.1"/>
    <property type="molecule type" value="Genomic_DNA"/>
</dbReference>
<feature type="binding site" description="axial binding residue" evidence="9">
    <location>
        <position position="32"/>
    </location>
    <ligand>
        <name>heme</name>
        <dbReference type="ChEBI" id="CHEBI:30413"/>
    </ligand>
    <ligandPart>
        <name>Fe</name>
        <dbReference type="ChEBI" id="CHEBI:18248"/>
    </ligandPart>
</feature>
<keyword evidence="9" id="KW-0408">Iron</keyword>
<evidence type="ECO:0000256" key="3">
    <source>
        <dbReference type="ARBA" id="ARBA00010031"/>
    </source>
</evidence>
<organism evidence="12 13">
    <name type="scientific">Apodospora peruviana</name>
    <dbReference type="NCBI Taxonomy" id="516989"/>
    <lineage>
        <taxon>Eukaryota</taxon>
        <taxon>Fungi</taxon>
        <taxon>Dikarya</taxon>
        <taxon>Ascomycota</taxon>
        <taxon>Pezizomycotina</taxon>
        <taxon>Sordariomycetes</taxon>
        <taxon>Sordariomycetidae</taxon>
        <taxon>Sordariales</taxon>
        <taxon>Lasiosphaeriaceae</taxon>
        <taxon>Apodospora</taxon>
    </lineage>
</organism>
<keyword evidence="5" id="KW-0325">Glycoprotein</keyword>
<dbReference type="Proteomes" id="UP001283341">
    <property type="component" value="Unassembled WGS sequence"/>
</dbReference>
<keyword evidence="9" id="KW-0479">Metal-binding</keyword>
<dbReference type="PROSITE" id="PS52012">
    <property type="entry name" value="CFEM"/>
    <property type="match status" value="1"/>
</dbReference>
<evidence type="ECO:0000256" key="4">
    <source>
        <dbReference type="ARBA" id="ARBA00022525"/>
    </source>
</evidence>
<evidence type="ECO:0000256" key="9">
    <source>
        <dbReference type="PROSITE-ProRule" id="PRU01356"/>
    </source>
</evidence>
<feature type="disulfide bond" evidence="9">
    <location>
        <begin position="28"/>
        <end position="35"/>
    </location>
</feature>
<keyword evidence="9" id="KW-0349">Heme</keyword>
<feature type="non-terminal residue" evidence="12">
    <location>
        <position position="214"/>
    </location>
</feature>
<protein>
    <recommendedName>
        <fullName evidence="11">CFEM domain-containing protein</fullName>
    </recommendedName>
</protein>
<evidence type="ECO:0000256" key="1">
    <source>
        <dbReference type="ARBA" id="ARBA00004589"/>
    </source>
</evidence>
<proteinExistence type="inferred from homology"/>
<dbReference type="GO" id="GO:0098552">
    <property type="term" value="C:side of membrane"/>
    <property type="evidence" value="ECO:0007669"/>
    <property type="project" value="UniProtKB-KW"/>
</dbReference>
<evidence type="ECO:0000256" key="7">
    <source>
        <dbReference type="ARBA" id="ARBA00023157"/>
    </source>
</evidence>
<keyword evidence="8" id="KW-0449">Lipoprotein</keyword>
<gene>
    <name evidence="12" type="ORF">B0H66DRAFT_453825</name>
</gene>
<evidence type="ECO:0000313" key="12">
    <source>
        <dbReference type="EMBL" id="KAK3331409.1"/>
    </source>
</evidence>
<evidence type="ECO:0000313" key="13">
    <source>
        <dbReference type="Proteomes" id="UP001283341"/>
    </source>
</evidence>
<evidence type="ECO:0000256" key="8">
    <source>
        <dbReference type="ARBA" id="ARBA00023288"/>
    </source>
</evidence>
<keyword evidence="5" id="KW-0336">GPI-anchor</keyword>
<evidence type="ECO:0000256" key="6">
    <source>
        <dbReference type="ARBA" id="ARBA00022729"/>
    </source>
</evidence>
<sequence>TWTCQSKIDAVPECAVNCVNEAAPSVGCEEGDFECDCANFQALQSAAATCVVSNCRNIGTVINQLTDVCSCVNANPPGAVTPCPAPSSADPVTPSSSVVEVHPSPSGSAVITDPLPPSSSVVVPAPSSSATPPSCEPWTCEADLAAVPSCATPIIDEAAVSLGCAEGDHNCQCENASEIQGLVATDVIAACGIANVAAVLGAVEGFCTCVAANP</sequence>
<evidence type="ECO:0000259" key="11">
    <source>
        <dbReference type="PROSITE" id="PS52012"/>
    </source>
</evidence>
<dbReference type="GO" id="GO:0005576">
    <property type="term" value="C:extracellular region"/>
    <property type="evidence" value="ECO:0007669"/>
    <property type="project" value="UniProtKB-SubCell"/>
</dbReference>
<name>A0AAE0IUI8_9PEZI</name>
<dbReference type="InterPro" id="IPR008427">
    <property type="entry name" value="Extracellular_membr_CFEM_dom"/>
</dbReference>
<comment type="caution">
    <text evidence="12">The sequence shown here is derived from an EMBL/GenBank/DDBJ whole genome shotgun (WGS) entry which is preliminary data.</text>
</comment>
<accession>A0AAE0IUI8</accession>
<dbReference type="AlphaFoldDB" id="A0AAE0IUI8"/>
<keyword evidence="6" id="KW-0732">Signal</keyword>
<keyword evidence="4" id="KW-0964">Secreted</keyword>
<keyword evidence="5" id="KW-0472">Membrane</keyword>
<dbReference type="GO" id="GO:0046872">
    <property type="term" value="F:metal ion binding"/>
    <property type="evidence" value="ECO:0007669"/>
    <property type="project" value="UniProtKB-UniRule"/>
</dbReference>